<dbReference type="InterPro" id="IPR042101">
    <property type="entry name" value="SRP54_N_sf"/>
</dbReference>
<dbReference type="CDD" id="cd12148">
    <property type="entry name" value="fungal_TF_MHR"/>
    <property type="match status" value="1"/>
</dbReference>
<dbReference type="SUPFAM" id="SSF52540">
    <property type="entry name" value="P-loop containing nucleoside triphosphate hydrolases"/>
    <property type="match status" value="1"/>
</dbReference>
<evidence type="ECO:0000256" key="5">
    <source>
        <dbReference type="ARBA" id="ARBA00022741"/>
    </source>
</evidence>
<keyword evidence="8" id="KW-0694">RNA-binding</keyword>
<reference evidence="19 20" key="1">
    <citation type="journal article" date="2016" name="Genome Biol. Evol.">
        <title>Divergent and convergent evolution of fungal pathogenicity.</title>
        <authorList>
            <person name="Shang Y."/>
            <person name="Xiao G."/>
            <person name="Zheng P."/>
            <person name="Cen K."/>
            <person name="Zhan S."/>
            <person name="Wang C."/>
        </authorList>
    </citation>
    <scope>NUCLEOTIDE SEQUENCE [LARGE SCALE GENOMIC DNA]</scope>
    <source>
        <strain evidence="19 20">RCEF 2490</strain>
    </source>
</reference>
<dbReference type="InterPro" id="IPR004125">
    <property type="entry name" value="Signal_recog_particle_SRP54_M"/>
</dbReference>
<feature type="domain" description="SRP54-type proteins GTP-binding" evidence="18">
    <location>
        <begin position="870"/>
        <end position="883"/>
    </location>
</feature>
<comment type="subcellular location">
    <subcellularLocation>
        <location evidence="2">Cytoplasm</location>
    </subcellularLocation>
    <subcellularLocation>
        <location evidence="1">Endoplasmic reticulum</location>
    </subcellularLocation>
</comment>
<name>A0A167VFY1_9HYPO</name>
<dbReference type="EC" id="3.6.5.4" evidence="15"/>
<dbReference type="Pfam" id="PF04082">
    <property type="entry name" value="Fungal_trans"/>
    <property type="match status" value="1"/>
</dbReference>
<dbReference type="STRING" id="1081109.A0A167VFY1"/>
<evidence type="ECO:0000256" key="3">
    <source>
        <dbReference type="ARBA" id="ARBA00005450"/>
    </source>
</evidence>
<dbReference type="PANTHER" id="PTHR11564:SF5">
    <property type="entry name" value="SIGNAL RECOGNITION PARTICLE SUBUNIT SRP54"/>
    <property type="match status" value="1"/>
</dbReference>
<dbReference type="GO" id="GO:0005783">
    <property type="term" value="C:endoplasmic reticulum"/>
    <property type="evidence" value="ECO:0007669"/>
    <property type="project" value="UniProtKB-SubCell"/>
</dbReference>
<sequence>MSVHSLIQSGFHRHGRSDTNGIHLRPSSSSLAVTDNYPAESDTLHSDESAGFPSPTRGTASFDHDGGRRHRASFRSISSNGVASAASGGIALAPDGPLPDLLQKAPTEDCCYRFLDPVLPYIRNILPASVACELLDIFLTDPGSSLFRGASPYILTRIIRKKSILHTSKPRHTTPALLATILWCVAQTADVMLLHVPGTRAKVVNDLYDLATSLISERDPDRWRRIHGGLRPETEVPIPGWNNTASVPSTTAANEPAGCVDDVLTFILLSIAVSGGDFKSDCYKWWSKAVRLTLALQMNREDERCAASVSPCANPLCACHRDRSDITFAEFERREERRRVFWLLYSLDRHLALSFNTVLSMPDSYCEVYAPLPDSIWENLDAIPPQELPPRVIGPPVVATGTGYLEYFLPLMAILGDIIEIHHRRRHPRLGQQEDAHSVSVVQDLLANCELSLESLGRDASSSVMVPTPSTFQIPGQAGRDILSGIPTSGFNSIATPTSEAAQSKIRLVKAYSTHILHVLHVLLHGKWDAISMLDGGDDWITSKRFTECASHAISASQSISTILSIDPELAFMSYLFGIYLLQGSFILLLFADRMPQLGPNESVEQACENIIRAHEVCVVTLNTEFQAFDNMIKEICAALLEADVNVRLVGQLRKAIRSAVNFKDVAPGVNKKRLIQKAVFDELVQLVDPHAEPFKPKKGRPNVIMFVGLQGAGKTTTCTKLARHYQTRGFRSCLVCADTFRAGAFDQLKQNATKAKIPYYGSLTETDPAAVARAGVEQFKKEKFDVIIVDTSGRHRQEAALFQEMVDIQTAIRPDETIMVLDASIGQQAESQAKAFKEAADFGAIIITKTDGHANGGGAISAVAATHTPIVFIGTGEHMLDLERFAPQQFVQKLLGMGDMAGLVEHVQSLNLNQKDTIKHIQEGIFTVRDLRDQLSNIMKMGPLSKMAGMIPGMSNMMQGMDDEEGSAKLKRMIYICDSMTDKELDSDGKILIDQPTRMTRIARGSGTSVREVEDLLTQQRMMAGMAKKMGGNMKNMQRAQQAMGGGNKAQQMAAMQKRLQSMGGAGGAGGMPDMGSLMKMLGGGGGGGMPGGLDMQAMMRQMGMGGGMPGMPGMPGGSGGRGRR</sequence>
<dbReference type="FunFam" id="1.10.260.30:FF:000003">
    <property type="entry name" value="Signal recognition particle 54 kDa protein"/>
    <property type="match status" value="1"/>
</dbReference>
<dbReference type="Proteomes" id="UP000078544">
    <property type="component" value="Unassembled WGS sequence"/>
</dbReference>
<evidence type="ECO:0000256" key="4">
    <source>
        <dbReference type="ARBA" id="ARBA00022490"/>
    </source>
</evidence>
<dbReference type="GO" id="GO:0003924">
    <property type="term" value="F:GTPase activity"/>
    <property type="evidence" value="ECO:0007669"/>
    <property type="project" value="InterPro"/>
</dbReference>
<dbReference type="Gene3D" id="1.10.260.30">
    <property type="entry name" value="Signal recognition particle, SRP54 subunit, M-domain"/>
    <property type="match status" value="1"/>
</dbReference>
<comment type="catalytic activity">
    <reaction evidence="16">
        <text>GTP + H2O = GDP + phosphate + H(+)</text>
        <dbReference type="Rhea" id="RHEA:19669"/>
        <dbReference type="ChEBI" id="CHEBI:15377"/>
        <dbReference type="ChEBI" id="CHEBI:15378"/>
        <dbReference type="ChEBI" id="CHEBI:37565"/>
        <dbReference type="ChEBI" id="CHEBI:43474"/>
        <dbReference type="ChEBI" id="CHEBI:58189"/>
        <dbReference type="EC" id="3.6.5.4"/>
    </reaction>
    <physiologicalReaction direction="left-to-right" evidence="16">
        <dbReference type="Rhea" id="RHEA:19670"/>
    </physiologicalReaction>
</comment>
<proteinExistence type="inferred from homology"/>
<dbReference type="Pfam" id="PF02978">
    <property type="entry name" value="SRP_SPB"/>
    <property type="match status" value="1"/>
</dbReference>
<dbReference type="InterPro" id="IPR006325">
    <property type="entry name" value="SRP54_euk"/>
</dbReference>
<dbReference type="EMBL" id="AZGY01000037">
    <property type="protein sequence ID" value="KZZ87474.1"/>
    <property type="molecule type" value="Genomic_DNA"/>
</dbReference>
<keyword evidence="12" id="KW-0687">Ribonucleoprotein</keyword>
<keyword evidence="9" id="KW-0342">GTP-binding</keyword>
<dbReference type="GO" id="GO:0030942">
    <property type="term" value="F:endoplasmic reticulum signal peptide binding"/>
    <property type="evidence" value="ECO:0007669"/>
    <property type="project" value="TreeGrafter"/>
</dbReference>
<protein>
    <recommendedName>
        <fullName evidence="13">Signal recognition particle subunit SRP54</fullName>
        <ecNumber evidence="15">3.6.5.4</ecNumber>
    </recommendedName>
    <alternativeName>
        <fullName evidence="14">Signal recognition particle 54 kDa protein homolog</fullName>
    </alternativeName>
</protein>
<dbReference type="Pfam" id="PF02881">
    <property type="entry name" value="SRP54_N"/>
    <property type="match status" value="1"/>
</dbReference>
<dbReference type="Gene3D" id="3.40.50.300">
    <property type="entry name" value="P-loop containing nucleotide triphosphate hydrolases"/>
    <property type="match status" value="1"/>
</dbReference>
<evidence type="ECO:0000256" key="13">
    <source>
        <dbReference type="ARBA" id="ARBA00034832"/>
    </source>
</evidence>
<evidence type="ECO:0000256" key="11">
    <source>
        <dbReference type="ARBA" id="ARBA00023242"/>
    </source>
</evidence>
<comment type="similarity">
    <text evidence="3">Belongs to the GTP-binding SRP family. SRP54 subfamily.</text>
</comment>
<evidence type="ECO:0000256" key="6">
    <source>
        <dbReference type="ARBA" id="ARBA00022801"/>
    </source>
</evidence>
<evidence type="ECO:0000256" key="15">
    <source>
        <dbReference type="ARBA" id="ARBA00035672"/>
    </source>
</evidence>
<dbReference type="InterPro" id="IPR013822">
    <property type="entry name" value="Signal_recog_particl_SRP54_hlx"/>
</dbReference>
<dbReference type="SMART" id="SM00382">
    <property type="entry name" value="AAA"/>
    <property type="match status" value="1"/>
</dbReference>
<evidence type="ECO:0000256" key="14">
    <source>
        <dbReference type="ARBA" id="ARBA00034905"/>
    </source>
</evidence>
<dbReference type="InterPro" id="IPR000897">
    <property type="entry name" value="SRP54_GTPase_dom"/>
</dbReference>
<evidence type="ECO:0000256" key="12">
    <source>
        <dbReference type="ARBA" id="ARBA00023274"/>
    </source>
</evidence>
<keyword evidence="4" id="KW-0963">Cytoplasm</keyword>
<dbReference type="PROSITE" id="PS00300">
    <property type="entry name" value="SRP54"/>
    <property type="match status" value="1"/>
</dbReference>
<dbReference type="InterPro" id="IPR022941">
    <property type="entry name" value="SRP54"/>
</dbReference>
<dbReference type="CDD" id="cd17875">
    <property type="entry name" value="SRP54_G"/>
    <property type="match status" value="1"/>
</dbReference>
<evidence type="ECO:0000256" key="10">
    <source>
        <dbReference type="ARBA" id="ARBA00023135"/>
    </source>
</evidence>
<evidence type="ECO:0000256" key="7">
    <source>
        <dbReference type="ARBA" id="ARBA00022824"/>
    </source>
</evidence>
<dbReference type="SMART" id="SM00963">
    <property type="entry name" value="SRP54_N"/>
    <property type="match status" value="1"/>
</dbReference>
<dbReference type="GO" id="GO:0005786">
    <property type="term" value="C:signal recognition particle, endoplasmic reticulum targeting"/>
    <property type="evidence" value="ECO:0007669"/>
    <property type="project" value="UniProtKB-KW"/>
</dbReference>
<dbReference type="SMART" id="SM00906">
    <property type="entry name" value="Fungal_trans"/>
    <property type="match status" value="1"/>
</dbReference>
<dbReference type="SMART" id="SM00962">
    <property type="entry name" value="SRP54"/>
    <property type="match status" value="1"/>
</dbReference>
<evidence type="ECO:0000256" key="16">
    <source>
        <dbReference type="ARBA" id="ARBA00048157"/>
    </source>
</evidence>
<dbReference type="InterPro" id="IPR036891">
    <property type="entry name" value="Signal_recog_part_SRP54_M_sf"/>
</dbReference>
<dbReference type="GO" id="GO:0006616">
    <property type="term" value="P:SRP-dependent cotranslational protein targeting to membrane, translocation"/>
    <property type="evidence" value="ECO:0007669"/>
    <property type="project" value="TreeGrafter"/>
</dbReference>
<dbReference type="AlphaFoldDB" id="A0A167VFY1"/>
<dbReference type="FunFam" id="3.40.50.300:FF:000022">
    <property type="entry name" value="Signal recognition particle 54 kDa subunit"/>
    <property type="match status" value="1"/>
</dbReference>
<dbReference type="GO" id="GO:0008312">
    <property type="term" value="F:7S RNA binding"/>
    <property type="evidence" value="ECO:0007669"/>
    <property type="project" value="InterPro"/>
</dbReference>
<evidence type="ECO:0000313" key="20">
    <source>
        <dbReference type="Proteomes" id="UP000078544"/>
    </source>
</evidence>
<dbReference type="InterPro" id="IPR036225">
    <property type="entry name" value="SRP/SRP_N"/>
</dbReference>
<organism evidence="19 20">
    <name type="scientific">Moelleriella libera RCEF 2490</name>
    <dbReference type="NCBI Taxonomy" id="1081109"/>
    <lineage>
        <taxon>Eukaryota</taxon>
        <taxon>Fungi</taxon>
        <taxon>Dikarya</taxon>
        <taxon>Ascomycota</taxon>
        <taxon>Pezizomycotina</taxon>
        <taxon>Sordariomycetes</taxon>
        <taxon>Hypocreomycetidae</taxon>
        <taxon>Hypocreales</taxon>
        <taxon>Clavicipitaceae</taxon>
        <taxon>Moelleriella</taxon>
    </lineage>
</organism>
<keyword evidence="7" id="KW-0256">Endoplasmic reticulum</keyword>
<evidence type="ECO:0000256" key="17">
    <source>
        <dbReference type="SAM" id="MobiDB-lite"/>
    </source>
</evidence>
<dbReference type="Pfam" id="PF00448">
    <property type="entry name" value="SRP54"/>
    <property type="match status" value="1"/>
</dbReference>
<dbReference type="InterPro" id="IPR003593">
    <property type="entry name" value="AAA+_ATPase"/>
</dbReference>
<dbReference type="SUPFAM" id="SSF47364">
    <property type="entry name" value="Domain of the SRP/SRP receptor G-proteins"/>
    <property type="match status" value="1"/>
</dbReference>
<accession>A0A167VFY1</accession>
<evidence type="ECO:0000313" key="19">
    <source>
        <dbReference type="EMBL" id="KZZ87474.1"/>
    </source>
</evidence>
<dbReference type="SUPFAM" id="SSF47446">
    <property type="entry name" value="Signal peptide-binding domain"/>
    <property type="match status" value="1"/>
</dbReference>
<dbReference type="GO" id="GO:0008270">
    <property type="term" value="F:zinc ion binding"/>
    <property type="evidence" value="ECO:0007669"/>
    <property type="project" value="InterPro"/>
</dbReference>
<dbReference type="OrthoDB" id="10250817at2759"/>
<feature type="region of interest" description="Disordered" evidence="17">
    <location>
        <begin position="1"/>
        <end position="70"/>
    </location>
</feature>
<dbReference type="GO" id="GO:0005829">
    <property type="term" value="C:cytosol"/>
    <property type="evidence" value="ECO:0007669"/>
    <property type="project" value="TreeGrafter"/>
</dbReference>
<evidence type="ECO:0000259" key="18">
    <source>
        <dbReference type="PROSITE" id="PS00300"/>
    </source>
</evidence>
<dbReference type="InterPro" id="IPR027417">
    <property type="entry name" value="P-loop_NTPase"/>
</dbReference>
<dbReference type="PANTHER" id="PTHR11564">
    <property type="entry name" value="SIGNAL RECOGNITION PARTICLE 54K PROTEIN SRP54"/>
    <property type="match status" value="1"/>
</dbReference>
<dbReference type="GO" id="GO:0006351">
    <property type="term" value="P:DNA-templated transcription"/>
    <property type="evidence" value="ECO:0007669"/>
    <property type="project" value="InterPro"/>
</dbReference>
<comment type="caution">
    <text evidence="19">The sequence shown here is derived from an EMBL/GenBank/DDBJ whole genome shotgun (WGS) entry which is preliminary data.</text>
</comment>
<dbReference type="GO" id="GO:0005525">
    <property type="term" value="F:GTP binding"/>
    <property type="evidence" value="ECO:0007669"/>
    <property type="project" value="UniProtKB-KW"/>
</dbReference>
<keyword evidence="10" id="KW-0733">Signal recognition particle</keyword>
<dbReference type="InterPro" id="IPR007219">
    <property type="entry name" value="XnlR_reg_dom"/>
</dbReference>
<keyword evidence="20" id="KW-1185">Reference proteome</keyword>
<dbReference type="HAMAP" id="MF_00306">
    <property type="entry name" value="SRP54"/>
    <property type="match status" value="1"/>
</dbReference>
<keyword evidence="6" id="KW-0378">Hydrolase</keyword>
<evidence type="ECO:0000256" key="8">
    <source>
        <dbReference type="ARBA" id="ARBA00022884"/>
    </source>
</evidence>
<keyword evidence="11" id="KW-0539">Nucleus</keyword>
<evidence type="ECO:0000256" key="1">
    <source>
        <dbReference type="ARBA" id="ARBA00004240"/>
    </source>
</evidence>
<keyword evidence="5" id="KW-0547">Nucleotide-binding</keyword>
<evidence type="ECO:0000256" key="2">
    <source>
        <dbReference type="ARBA" id="ARBA00004496"/>
    </source>
</evidence>
<evidence type="ECO:0000256" key="9">
    <source>
        <dbReference type="ARBA" id="ARBA00023134"/>
    </source>
</evidence>
<dbReference type="Gene3D" id="1.20.120.140">
    <property type="entry name" value="Signal recognition particle SRP54, nucleotide-binding domain"/>
    <property type="match status" value="1"/>
</dbReference>
<dbReference type="NCBIfam" id="TIGR01425">
    <property type="entry name" value="SRP54_euk"/>
    <property type="match status" value="1"/>
</dbReference>
<gene>
    <name evidence="19" type="ORF">AAL_08385</name>
</gene>
<dbReference type="GO" id="GO:0003677">
    <property type="term" value="F:DNA binding"/>
    <property type="evidence" value="ECO:0007669"/>
    <property type="project" value="InterPro"/>
</dbReference>